<keyword evidence="4" id="KW-1185">Reference proteome</keyword>
<dbReference type="AlphaFoldDB" id="A0A4S2F2T2"/>
<name>A0A4S2F2T2_9ACTN</name>
<feature type="transmembrane region" description="Helical" evidence="1">
    <location>
        <begin position="55"/>
        <end position="79"/>
    </location>
</feature>
<protein>
    <submittedName>
        <fullName evidence="3">DUF3810 domain-containing protein</fullName>
    </submittedName>
</protein>
<keyword evidence="2" id="KW-0732">Signal</keyword>
<dbReference type="Pfam" id="PF12725">
    <property type="entry name" value="DUF3810"/>
    <property type="match status" value="1"/>
</dbReference>
<evidence type="ECO:0000256" key="1">
    <source>
        <dbReference type="SAM" id="Phobius"/>
    </source>
</evidence>
<evidence type="ECO:0000313" key="4">
    <source>
        <dbReference type="Proteomes" id="UP000310263"/>
    </source>
</evidence>
<dbReference type="InterPro" id="IPR006311">
    <property type="entry name" value="TAT_signal"/>
</dbReference>
<dbReference type="Proteomes" id="UP000310263">
    <property type="component" value="Unassembled WGS sequence"/>
</dbReference>
<feature type="transmembrane region" description="Helical" evidence="1">
    <location>
        <begin position="100"/>
        <end position="120"/>
    </location>
</feature>
<dbReference type="RefSeq" id="WP_136011896.1">
    <property type="nucleotide sequence ID" value="NZ_SRYE01000001.1"/>
</dbReference>
<dbReference type="OrthoDB" id="1048788at2"/>
<dbReference type="InterPro" id="IPR024294">
    <property type="entry name" value="DUF3810"/>
</dbReference>
<comment type="caution">
    <text evidence="3">The sequence shown here is derived from an EMBL/GenBank/DDBJ whole genome shotgun (WGS) entry which is preliminary data.</text>
</comment>
<proteinExistence type="predicted"/>
<dbReference type="EMBL" id="SRYE01000001">
    <property type="protein sequence ID" value="TGY63269.1"/>
    <property type="molecule type" value="Genomic_DNA"/>
</dbReference>
<evidence type="ECO:0000313" key="3">
    <source>
        <dbReference type="EMBL" id="TGY63269.1"/>
    </source>
</evidence>
<dbReference type="PROSITE" id="PS51318">
    <property type="entry name" value="TAT"/>
    <property type="match status" value="1"/>
</dbReference>
<gene>
    <name evidence="3" type="ORF">E5334_01845</name>
</gene>
<feature type="chain" id="PRO_5039708899" evidence="2">
    <location>
        <begin position="26"/>
        <end position="384"/>
    </location>
</feature>
<sequence>MPLHLPRRTIVGTCLCLTAAAAAWAGSLWLAASPSDAWAQGPYVPLSNAVGWVPGLASFSVAEWVLLAAAIAIIAYLIVSLRAIIKAGRGSRLTTFWRRAIPAVATVAAIWVIFMALQGLNYYRPTFAQLAGYGPALEQARSLPAEKHAARLAELCQELGRRMDESRAALGPVSDQWLRSRPATSGDGRGDFPAMAQEAKLLVEALNSPHPGLFDVEFSTPKPVLASRLLSLVGITGFYFPFTAEANASVDWPRFCVPATLCHELAHRAGFMREDEANYIGYLACVNSEDPLARYSGYTLAYNHAMNTLYGQDQAAWARINRQRSAAVAGDRAARSSMAASYRGPLQDLGDAVNDGYLKAQGQSSGTASYGLMVDLLLADPEFS</sequence>
<accession>A0A4S2F2T2</accession>
<keyword evidence="1" id="KW-1133">Transmembrane helix</keyword>
<feature type="signal peptide" evidence="2">
    <location>
        <begin position="1"/>
        <end position="25"/>
    </location>
</feature>
<keyword evidence="1" id="KW-0812">Transmembrane</keyword>
<evidence type="ECO:0000256" key="2">
    <source>
        <dbReference type="SAM" id="SignalP"/>
    </source>
</evidence>
<organism evidence="3 4">
    <name type="scientific">Muricaecibacterium torontonense</name>
    <dbReference type="NCBI Taxonomy" id="3032871"/>
    <lineage>
        <taxon>Bacteria</taxon>
        <taxon>Bacillati</taxon>
        <taxon>Actinomycetota</taxon>
        <taxon>Coriobacteriia</taxon>
        <taxon>Coriobacteriales</taxon>
        <taxon>Atopobiaceae</taxon>
        <taxon>Muricaecibacterium</taxon>
    </lineage>
</organism>
<reference evidence="3 4" key="1">
    <citation type="submission" date="2019-04" db="EMBL/GenBank/DDBJ databases">
        <title>Microbes associate with the intestines of laboratory mice.</title>
        <authorList>
            <person name="Navarre W."/>
            <person name="Wong E."/>
            <person name="Huang K."/>
            <person name="Tropini C."/>
            <person name="Ng K."/>
            <person name="Yu B."/>
        </authorList>
    </citation>
    <scope>NUCLEOTIDE SEQUENCE [LARGE SCALE GENOMIC DNA]</scope>
    <source>
        <strain evidence="3 4">NM07_P-09</strain>
    </source>
</reference>
<keyword evidence="1" id="KW-0472">Membrane</keyword>